<dbReference type="EMBL" id="FQZP01000025">
    <property type="protein sequence ID" value="SHJ11183.1"/>
    <property type="molecule type" value="Genomic_DNA"/>
</dbReference>
<dbReference type="PANTHER" id="PTHR33393">
    <property type="entry name" value="POLYGLUTAMINE SYNTHESIS ACCESSORY PROTEIN RV0574C-RELATED"/>
    <property type="match status" value="1"/>
</dbReference>
<dbReference type="InterPro" id="IPR029052">
    <property type="entry name" value="Metallo-depent_PP-like"/>
</dbReference>
<keyword evidence="5" id="KW-1185">Reference proteome</keyword>
<dbReference type="OrthoDB" id="9810906at2"/>
<accession>A0A1M6GMQ0</accession>
<comment type="similarity">
    <text evidence="1">Belongs to the CapA family.</text>
</comment>
<dbReference type="RefSeq" id="WP_149678780.1">
    <property type="nucleotide sequence ID" value="NZ_FQZP01000025.1"/>
</dbReference>
<keyword evidence="2" id="KW-0732">Signal</keyword>
<dbReference type="SUPFAM" id="SSF56300">
    <property type="entry name" value="Metallo-dependent phosphatases"/>
    <property type="match status" value="1"/>
</dbReference>
<protein>
    <submittedName>
        <fullName evidence="4">Poly-gamma-glutamate synthesis protein (Capsule biosynthesis protein)</fullName>
    </submittedName>
</protein>
<evidence type="ECO:0000313" key="5">
    <source>
        <dbReference type="Proteomes" id="UP000324781"/>
    </source>
</evidence>
<dbReference type="InterPro" id="IPR052169">
    <property type="entry name" value="CW_Biosynth-Accessory"/>
</dbReference>
<evidence type="ECO:0000256" key="1">
    <source>
        <dbReference type="ARBA" id="ARBA00005662"/>
    </source>
</evidence>
<dbReference type="CDD" id="cd07381">
    <property type="entry name" value="MPP_CapA"/>
    <property type="match status" value="1"/>
</dbReference>
<dbReference type="AlphaFoldDB" id="A0A1M6GMQ0"/>
<feature type="chain" id="PRO_5039648316" evidence="2">
    <location>
        <begin position="21"/>
        <end position="414"/>
    </location>
</feature>
<evidence type="ECO:0000256" key="2">
    <source>
        <dbReference type="SAM" id="SignalP"/>
    </source>
</evidence>
<organism evidence="4 5">
    <name type="scientific">Thermoclostridium caenicola</name>
    <dbReference type="NCBI Taxonomy" id="659425"/>
    <lineage>
        <taxon>Bacteria</taxon>
        <taxon>Bacillati</taxon>
        <taxon>Bacillota</taxon>
        <taxon>Clostridia</taxon>
        <taxon>Eubacteriales</taxon>
        <taxon>Oscillospiraceae</taxon>
        <taxon>Thermoclostridium</taxon>
    </lineage>
</organism>
<evidence type="ECO:0000259" key="3">
    <source>
        <dbReference type="SMART" id="SM00854"/>
    </source>
</evidence>
<proteinExistence type="inferred from homology"/>
<dbReference type="Gene3D" id="3.60.21.10">
    <property type="match status" value="1"/>
</dbReference>
<dbReference type="PANTHER" id="PTHR33393:SF12">
    <property type="entry name" value="CAPSULE BIOSYNTHESIS PROTEIN CAPA"/>
    <property type="match status" value="1"/>
</dbReference>
<name>A0A1M6GMQ0_9FIRM</name>
<gene>
    <name evidence="4" type="ORF">SAMN05444373_102515</name>
</gene>
<dbReference type="InterPro" id="IPR019079">
    <property type="entry name" value="Capsule_synth_CapA"/>
</dbReference>
<reference evidence="4 5" key="1">
    <citation type="submission" date="2016-11" db="EMBL/GenBank/DDBJ databases">
        <authorList>
            <person name="Varghese N."/>
            <person name="Submissions S."/>
        </authorList>
    </citation>
    <scope>NUCLEOTIDE SEQUENCE [LARGE SCALE GENOMIC DNA]</scope>
    <source>
        <strain evidence="4 5">DSM 19027</strain>
    </source>
</reference>
<feature type="signal peptide" evidence="2">
    <location>
        <begin position="1"/>
        <end position="20"/>
    </location>
</feature>
<sequence>MIKKAILPVILCLILVSSCGQNDKQASLNESELSGSTPVSNQIAPEIIPIPSPEPTPEPTPEPPRTAVLMAAGDCVLHKTFQDSAYIPEEDRYDFYSIFSPIQEYLAESDVSIISFESAATNNRKDYTGYPLFNCPPEIFDTFKFVGFDIVNNSNNHQLDRKLAGMFETRDNIKSRGLDVLGVYDGEEPRYLVKEVNGIKIGIMAYTYSCNMNELALTEEQRYKHLALIDRERIQKELADMEENVDVSVVCMHWGVEYRQQPTEEQKQLARDMISWGADVILGSHPHVVEPSEMIEHNGEQKYVIYSMGNFVSNQRRGASGYPLTNKELAEDSMLVKVTFEKNPETGKTIIREVTHIPTWLWRYRENGIFRFKIIPVPHKEFYRNNEYDAEVLAEAYASYDRTMSLVQDYKAEP</sequence>
<dbReference type="PROSITE" id="PS51257">
    <property type="entry name" value="PROKAR_LIPOPROTEIN"/>
    <property type="match status" value="1"/>
</dbReference>
<dbReference type="Pfam" id="PF09587">
    <property type="entry name" value="PGA_cap"/>
    <property type="match status" value="1"/>
</dbReference>
<dbReference type="Proteomes" id="UP000324781">
    <property type="component" value="Unassembled WGS sequence"/>
</dbReference>
<dbReference type="SMART" id="SM00854">
    <property type="entry name" value="PGA_cap"/>
    <property type="match status" value="1"/>
</dbReference>
<feature type="domain" description="Capsule synthesis protein CapA" evidence="3">
    <location>
        <begin position="68"/>
        <end position="315"/>
    </location>
</feature>
<evidence type="ECO:0000313" key="4">
    <source>
        <dbReference type="EMBL" id="SHJ11183.1"/>
    </source>
</evidence>